<evidence type="ECO:0000256" key="4">
    <source>
        <dbReference type="ARBA" id="ARBA00022723"/>
    </source>
</evidence>
<feature type="region of interest" description="Disordered" evidence="11">
    <location>
        <begin position="202"/>
        <end position="239"/>
    </location>
</feature>
<dbReference type="GO" id="GO:0046872">
    <property type="term" value="F:metal ion binding"/>
    <property type="evidence" value="ECO:0007669"/>
    <property type="project" value="UniProtKB-KW"/>
</dbReference>
<dbReference type="GO" id="GO:0019829">
    <property type="term" value="F:ATPase-coupled monoatomic cation transmembrane transporter activity"/>
    <property type="evidence" value="ECO:0007669"/>
    <property type="project" value="TreeGrafter"/>
</dbReference>
<keyword evidence="5" id="KW-0547">Nucleotide-binding</keyword>
<evidence type="ECO:0000256" key="5">
    <source>
        <dbReference type="ARBA" id="ARBA00022741"/>
    </source>
</evidence>
<dbReference type="FunFam" id="1.20.1110.10:FF:000023">
    <property type="entry name" value="Cation-transporting ATPase"/>
    <property type="match status" value="1"/>
</dbReference>
<dbReference type="InterPro" id="IPR059000">
    <property type="entry name" value="ATPase_P-type_domA"/>
</dbReference>
<dbReference type="GO" id="GO:0005524">
    <property type="term" value="F:ATP binding"/>
    <property type="evidence" value="ECO:0007669"/>
    <property type="project" value="UniProtKB-KW"/>
</dbReference>
<evidence type="ECO:0000256" key="10">
    <source>
        <dbReference type="ARBA" id="ARBA00023136"/>
    </source>
</evidence>
<proteinExistence type="inferred from homology"/>
<dbReference type="GO" id="GO:0016887">
    <property type="term" value="F:ATP hydrolysis activity"/>
    <property type="evidence" value="ECO:0007669"/>
    <property type="project" value="InterPro"/>
</dbReference>
<dbReference type="AlphaFoldDB" id="A0A8C8YY05"/>
<dbReference type="NCBIfam" id="TIGR01494">
    <property type="entry name" value="ATPase_P-type"/>
    <property type="match status" value="1"/>
</dbReference>
<accession>A0A8C8YY05</accession>
<dbReference type="GO" id="GO:0061909">
    <property type="term" value="P:autophagosome-lysosome fusion"/>
    <property type="evidence" value="ECO:0007669"/>
    <property type="project" value="TreeGrafter"/>
</dbReference>
<evidence type="ECO:0000256" key="2">
    <source>
        <dbReference type="ARBA" id="ARBA00006000"/>
    </source>
</evidence>
<dbReference type="Pfam" id="PF00122">
    <property type="entry name" value="E1-E2_ATPase"/>
    <property type="match status" value="1"/>
</dbReference>
<evidence type="ECO:0000256" key="9">
    <source>
        <dbReference type="ARBA" id="ARBA00022989"/>
    </source>
</evidence>
<dbReference type="PANTHER" id="PTHR45630">
    <property type="entry name" value="CATION-TRANSPORTING ATPASE-RELATED"/>
    <property type="match status" value="1"/>
</dbReference>
<dbReference type="Ensembl" id="ENSPSMT00000010484.1">
    <property type="protein sequence ID" value="ENSPSMP00000008927.1"/>
    <property type="gene ID" value="ENSPSMG00000006457.1"/>
</dbReference>
<evidence type="ECO:0000256" key="7">
    <source>
        <dbReference type="ARBA" id="ARBA00022842"/>
    </source>
</evidence>
<evidence type="ECO:0000256" key="1">
    <source>
        <dbReference type="ARBA" id="ARBA00004141"/>
    </source>
</evidence>
<feature type="transmembrane region" description="Helical" evidence="12">
    <location>
        <begin position="135"/>
        <end position="160"/>
    </location>
</feature>
<reference evidence="14" key="2">
    <citation type="submission" date="2025-09" db="UniProtKB">
        <authorList>
            <consortium name="Ensembl"/>
        </authorList>
    </citation>
    <scope>IDENTIFICATION</scope>
</reference>
<dbReference type="GO" id="GO:0031902">
    <property type="term" value="C:late endosome membrane"/>
    <property type="evidence" value="ECO:0007669"/>
    <property type="project" value="TreeGrafter"/>
</dbReference>
<dbReference type="InterPro" id="IPR008250">
    <property type="entry name" value="ATPase_P-typ_transduc_dom_A_sf"/>
</dbReference>
<sequence length="250" mass="26786">MVKLSVRVRVCRPGGEAQWVDSSELVPGDCLVLPREGGLMPCDATLVAGECVVNESSLTGESVPVLKTALPRGPGPYCPETHRRHTLFCGTLIMQARAYMGPHVLAVVTRTALLGTVYSIFILHRNQVPLKEIVIRALDLVTVVVPPALPAAMTVCTLYAQGRLRTQGIFCIHPLRINLGGKLRLVCFDKVGAAGRGWCPQAPQPGPHPQPHCALSSADRGSAGHQVLPGRKHLESPAPLPNLPLPRLVV</sequence>
<dbReference type="Proteomes" id="UP000694414">
    <property type="component" value="Unplaced"/>
</dbReference>
<dbReference type="InterPro" id="IPR023298">
    <property type="entry name" value="ATPase_P-typ_TM_dom_sf"/>
</dbReference>
<keyword evidence="7" id="KW-0460">Magnesium</keyword>
<dbReference type="InterPro" id="IPR001757">
    <property type="entry name" value="P_typ_ATPase"/>
</dbReference>
<evidence type="ECO:0000313" key="14">
    <source>
        <dbReference type="Ensembl" id="ENSPSMP00000008927.1"/>
    </source>
</evidence>
<keyword evidence="6" id="KW-0067">ATP-binding</keyword>
<evidence type="ECO:0000256" key="8">
    <source>
        <dbReference type="ARBA" id="ARBA00022967"/>
    </source>
</evidence>
<keyword evidence="9 12" id="KW-1133">Transmembrane helix</keyword>
<feature type="domain" description="P-type ATPase A" evidence="13">
    <location>
        <begin position="7"/>
        <end position="98"/>
    </location>
</feature>
<gene>
    <name evidence="14" type="primary">ATP13A2</name>
</gene>
<dbReference type="GO" id="GO:0006874">
    <property type="term" value="P:intracellular calcium ion homeostasis"/>
    <property type="evidence" value="ECO:0007669"/>
    <property type="project" value="TreeGrafter"/>
</dbReference>
<keyword evidence="10 12" id="KW-0472">Membrane</keyword>
<keyword evidence="3 12" id="KW-0812">Transmembrane</keyword>
<evidence type="ECO:0000256" key="12">
    <source>
        <dbReference type="SAM" id="Phobius"/>
    </source>
</evidence>
<dbReference type="PANTHER" id="PTHR45630:SF2">
    <property type="entry name" value="POLYAMINE-TRANSPORTING ATPASE 13A2"/>
    <property type="match status" value="1"/>
</dbReference>
<evidence type="ECO:0000256" key="3">
    <source>
        <dbReference type="ARBA" id="ARBA00022692"/>
    </source>
</evidence>
<keyword evidence="4" id="KW-0479">Metal-binding</keyword>
<comment type="subcellular location">
    <subcellularLocation>
        <location evidence="1">Membrane</location>
        <topology evidence="1">Multi-pass membrane protein</topology>
    </subcellularLocation>
</comment>
<evidence type="ECO:0000259" key="13">
    <source>
        <dbReference type="Pfam" id="PF00122"/>
    </source>
</evidence>
<evidence type="ECO:0000256" key="6">
    <source>
        <dbReference type="ARBA" id="ARBA00022840"/>
    </source>
</evidence>
<dbReference type="SUPFAM" id="SSF81653">
    <property type="entry name" value="Calcium ATPase, transduction domain A"/>
    <property type="match status" value="1"/>
</dbReference>
<dbReference type="GO" id="GO:0015203">
    <property type="term" value="F:polyamine transmembrane transporter activity"/>
    <property type="evidence" value="ECO:0007669"/>
    <property type="project" value="TreeGrafter"/>
</dbReference>
<dbReference type="Gene3D" id="2.70.150.10">
    <property type="entry name" value="Calcium-transporting ATPase, cytoplasmic transduction domain A"/>
    <property type="match status" value="1"/>
</dbReference>
<evidence type="ECO:0000313" key="15">
    <source>
        <dbReference type="Proteomes" id="UP000694414"/>
    </source>
</evidence>
<dbReference type="GO" id="GO:0140358">
    <property type="term" value="F:P-type transmembrane transporter activity"/>
    <property type="evidence" value="ECO:0007669"/>
    <property type="project" value="InterPro"/>
</dbReference>
<feature type="transmembrane region" description="Helical" evidence="12">
    <location>
        <begin position="104"/>
        <end position="123"/>
    </location>
</feature>
<comment type="similarity">
    <text evidence="2">Belongs to the cation transport ATPase (P-type) (TC 3.A.3) family. Type V subfamily.</text>
</comment>
<dbReference type="SUPFAM" id="SSF81665">
    <property type="entry name" value="Calcium ATPase, transmembrane domain M"/>
    <property type="match status" value="1"/>
</dbReference>
<protein>
    <submittedName>
        <fullName evidence="14">ATPase cation transporting 13A2</fullName>
    </submittedName>
</protein>
<evidence type="ECO:0000256" key="11">
    <source>
        <dbReference type="SAM" id="MobiDB-lite"/>
    </source>
</evidence>
<dbReference type="GeneTree" id="ENSGT00940000159714"/>
<keyword evidence="15" id="KW-1185">Reference proteome</keyword>
<keyword evidence="8" id="KW-1278">Translocase</keyword>
<reference evidence="14" key="1">
    <citation type="submission" date="2025-08" db="UniProtKB">
        <authorList>
            <consortium name="Ensembl"/>
        </authorList>
    </citation>
    <scope>IDENTIFICATION</scope>
</reference>
<dbReference type="InterPro" id="IPR006544">
    <property type="entry name" value="P-type_TPase_V"/>
</dbReference>
<organism evidence="14 15">
    <name type="scientific">Prolemur simus</name>
    <name type="common">Greater bamboo lemur</name>
    <name type="synonym">Hapalemur simus</name>
    <dbReference type="NCBI Taxonomy" id="1328070"/>
    <lineage>
        <taxon>Eukaryota</taxon>
        <taxon>Metazoa</taxon>
        <taxon>Chordata</taxon>
        <taxon>Craniata</taxon>
        <taxon>Vertebrata</taxon>
        <taxon>Euteleostomi</taxon>
        <taxon>Mammalia</taxon>
        <taxon>Eutheria</taxon>
        <taxon>Euarchontoglires</taxon>
        <taxon>Primates</taxon>
        <taxon>Strepsirrhini</taxon>
        <taxon>Lemuriformes</taxon>
        <taxon>Lemuridae</taxon>
        <taxon>Prolemur</taxon>
    </lineage>
</organism>
<dbReference type="GO" id="GO:0016243">
    <property type="term" value="P:regulation of autophagosome size"/>
    <property type="evidence" value="ECO:0007669"/>
    <property type="project" value="TreeGrafter"/>
</dbReference>
<dbReference type="GO" id="GO:0010821">
    <property type="term" value="P:regulation of mitochondrion organization"/>
    <property type="evidence" value="ECO:0007669"/>
    <property type="project" value="TreeGrafter"/>
</dbReference>
<name>A0A8C8YY05_PROSS</name>